<keyword evidence="3" id="KW-0004">4Fe-4S</keyword>
<dbReference type="InterPro" id="IPR027467">
    <property type="entry name" value="MopterinOxRdtase_cofactor_BS"/>
</dbReference>
<keyword evidence="7" id="KW-0411">Iron-sulfur</keyword>
<feature type="domain" description="4Fe-4S ferredoxin-type" evidence="9">
    <location>
        <begin position="159"/>
        <end position="189"/>
    </location>
</feature>
<feature type="domain" description="4Fe-4S Mo/W bis-MGD-type" evidence="10">
    <location>
        <begin position="247"/>
        <end position="303"/>
    </location>
</feature>
<dbReference type="InterPro" id="IPR001041">
    <property type="entry name" value="2Fe-2S_ferredoxin-type"/>
</dbReference>
<proteinExistence type="predicted"/>
<dbReference type="SUPFAM" id="SSF54862">
    <property type="entry name" value="4Fe-4S ferredoxins"/>
    <property type="match status" value="1"/>
</dbReference>
<evidence type="ECO:0000256" key="2">
    <source>
        <dbReference type="ARBA" id="ARBA00013529"/>
    </source>
</evidence>
<dbReference type="Pfam" id="PF13510">
    <property type="entry name" value="Fer2_4"/>
    <property type="match status" value="1"/>
</dbReference>
<accession>A0A6F8ZHZ2</accession>
<dbReference type="GO" id="GO:0016491">
    <property type="term" value="F:oxidoreductase activity"/>
    <property type="evidence" value="ECO:0007669"/>
    <property type="project" value="UniProtKB-KW"/>
</dbReference>
<dbReference type="PANTHER" id="PTHR24960">
    <property type="entry name" value="PHOTOSYSTEM I IRON-SULFUR CENTER-RELATED"/>
    <property type="match status" value="1"/>
</dbReference>
<feature type="domain" description="2Fe-2S ferredoxin-type" evidence="8">
    <location>
        <begin position="8"/>
        <end position="86"/>
    </location>
</feature>
<dbReference type="InterPro" id="IPR006963">
    <property type="entry name" value="Mopterin_OxRdtase_4Fe-4S_dom"/>
</dbReference>
<reference evidence="11 12" key="1">
    <citation type="submission" date="2020-02" db="EMBL/GenBank/DDBJ databases">
        <authorList>
            <person name="Hogendoorn C."/>
        </authorList>
    </citation>
    <scope>NUCLEOTIDE SEQUENCE [LARGE SCALE GENOMIC DNA]</scope>
    <source>
        <strain evidence="11">R501</strain>
    </source>
</reference>
<keyword evidence="11" id="KW-0560">Oxidoreductase</keyword>
<evidence type="ECO:0000256" key="7">
    <source>
        <dbReference type="ARBA" id="ARBA00023014"/>
    </source>
</evidence>
<sequence length="308" mass="32687">MAATPTGRMVEATIDGRPVAVPEGSTIREACAALGIEVPTLCFLENLAPVNVCRVCVVEVEGSRTLVPSCSRVLEPGMVVRTDTPRVRHSRRMVLELLASAVDLSAAGEAVAGWMAAYGADPGRYGPAGPAWQPAPAGQAPATDPGARAVLRQPVKEDNPLYVRDYSRCILCYKCVEACGEEAQHTFAIAVGGRGFDAHVTTEFDVPLPESACVYCGNCVGVCPTGALMPLREAVLRREGRWDPARQTVTATICPYCGVGCTLELHVQDNRIIKVTSPLESPVTHGHLCVKGRYGFAFVEGPQADPAS</sequence>
<dbReference type="SUPFAM" id="SSF53706">
    <property type="entry name" value="Formate dehydrogenase/DMSO reductase, domains 1-3"/>
    <property type="match status" value="1"/>
</dbReference>
<comment type="function">
    <text evidence="1">Ferredoxins are iron-sulfur proteins that transfer electrons in a wide variety of metabolic reactions.</text>
</comment>
<dbReference type="GO" id="GO:0046872">
    <property type="term" value="F:metal ion binding"/>
    <property type="evidence" value="ECO:0007669"/>
    <property type="project" value="UniProtKB-KW"/>
</dbReference>
<keyword evidence="4" id="KW-0479">Metal-binding</keyword>
<keyword evidence="12" id="KW-1185">Reference proteome</keyword>
<dbReference type="InterPro" id="IPR036010">
    <property type="entry name" value="2Fe-2S_ferredoxin-like_sf"/>
</dbReference>
<dbReference type="FunFam" id="3.30.70.20:FF:000035">
    <property type="entry name" value="Iron hydrogenase 1"/>
    <property type="match status" value="1"/>
</dbReference>
<name>A0A6F8ZHZ2_9FIRM</name>
<dbReference type="Gene3D" id="3.10.20.740">
    <property type="match status" value="1"/>
</dbReference>
<evidence type="ECO:0000256" key="6">
    <source>
        <dbReference type="ARBA" id="ARBA00023004"/>
    </source>
</evidence>
<keyword evidence="6" id="KW-0408">Iron</keyword>
<dbReference type="Pfam" id="PF12838">
    <property type="entry name" value="Fer4_7"/>
    <property type="match status" value="1"/>
</dbReference>
<evidence type="ECO:0000256" key="3">
    <source>
        <dbReference type="ARBA" id="ARBA00022485"/>
    </source>
</evidence>
<evidence type="ECO:0000259" key="10">
    <source>
        <dbReference type="PROSITE" id="PS51669"/>
    </source>
</evidence>
<dbReference type="FunFam" id="2.20.25.90:FF:000001">
    <property type="entry name" value="Formate dehydrogenase subunit alpha"/>
    <property type="match status" value="1"/>
</dbReference>
<dbReference type="KEGG" id="hfv:R50_1909"/>
<evidence type="ECO:0000256" key="1">
    <source>
        <dbReference type="ARBA" id="ARBA00003532"/>
    </source>
</evidence>
<dbReference type="Pfam" id="PF04879">
    <property type="entry name" value="Molybdop_Fe4S4"/>
    <property type="match status" value="1"/>
</dbReference>
<dbReference type="PROSITE" id="PS00551">
    <property type="entry name" value="MOLYBDOPTERIN_PROK_1"/>
    <property type="match status" value="1"/>
</dbReference>
<dbReference type="PROSITE" id="PS51669">
    <property type="entry name" value="4FE4S_MOW_BIS_MGD"/>
    <property type="match status" value="1"/>
</dbReference>
<dbReference type="Gene3D" id="2.20.25.90">
    <property type="entry name" value="ADC-like domains"/>
    <property type="match status" value="1"/>
</dbReference>
<dbReference type="PANTHER" id="PTHR24960:SF84">
    <property type="entry name" value="HYDROGENASE SUBUNIT"/>
    <property type="match status" value="1"/>
</dbReference>
<keyword evidence="5" id="KW-0677">Repeat</keyword>
<dbReference type="PROSITE" id="PS51085">
    <property type="entry name" value="2FE2S_FER_2"/>
    <property type="match status" value="1"/>
</dbReference>
<dbReference type="SUPFAM" id="SSF54292">
    <property type="entry name" value="2Fe-2S ferredoxin-like"/>
    <property type="match status" value="1"/>
</dbReference>
<evidence type="ECO:0000313" key="12">
    <source>
        <dbReference type="Proteomes" id="UP000503399"/>
    </source>
</evidence>
<organism evidence="11 12">
    <name type="scientific">Candidatus Hydrogenisulfobacillus filiaventi</name>
    <dbReference type="NCBI Taxonomy" id="2707344"/>
    <lineage>
        <taxon>Bacteria</taxon>
        <taxon>Bacillati</taxon>
        <taxon>Bacillota</taxon>
        <taxon>Clostridia</taxon>
        <taxon>Eubacteriales</taxon>
        <taxon>Clostridiales Family XVII. Incertae Sedis</taxon>
        <taxon>Candidatus Hydrogenisulfobacillus</taxon>
    </lineage>
</organism>
<evidence type="ECO:0000259" key="9">
    <source>
        <dbReference type="PROSITE" id="PS51379"/>
    </source>
</evidence>
<dbReference type="GO" id="GO:0051539">
    <property type="term" value="F:4 iron, 4 sulfur cluster binding"/>
    <property type="evidence" value="ECO:0007669"/>
    <property type="project" value="UniProtKB-KW"/>
</dbReference>
<dbReference type="Proteomes" id="UP000503399">
    <property type="component" value="Chromosome"/>
</dbReference>
<gene>
    <name evidence="11" type="ORF">R50_1909</name>
</gene>
<dbReference type="InterPro" id="IPR017900">
    <property type="entry name" value="4Fe4S_Fe_S_CS"/>
</dbReference>
<dbReference type="PROSITE" id="PS51379">
    <property type="entry name" value="4FE4S_FER_2"/>
    <property type="match status" value="2"/>
</dbReference>
<dbReference type="Gene3D" id="3.30.70.20">
    <property type="match status" value="1"/>
</dbReference>
<keyword evidence="11" id="KW-0830">Ubiquinone</keyword>
<evidence type="ECO:0000256" key="4">
    <source>
        <dbReference type="ARBA" id="ARBA00022723"/>
    </source>
</evidence>
<protein>
    <recommendedName>
        <fullName evidence="2">Ferredoxin</fullName>
    </recommendedName>
</protein>
<dbReference type="PROSITE" id="PS00198">
    <property type="entry name" value="4FE4S_FER_1"/>
    <property type="match status" value="1"/>
</dbReference>
<dbReference type="AlphaFoldDB" id="A0A6F8ZHZ2"/>
<evidence type="ECO:0000259" key="8">
    <source>
        <dbReference type="PROSITE" id="PS51085"/>
    </source>
</evidence>
<dbReference type="InterPro" id="IPR050157">
    <property type="entry name" value="PSI_iron-sulfur_center"/>
</dbReference>
<dbReference type="SMART" id="SM00926">
    <property type="entry name" value="Molybdop_Fe4S4"/>
    <property type="match status" value="1"/>
</dbReference>
<dbReference type="EMBL" id="LR778114">
    <property type="protein sequence ID" value="CAB1129406.1"/>
    <property type="molecule type" value="Genomic_DNA"/>
</dbReference>
<evidence type="ECO:0000256" key="5">
    <source>
        <dbReference type="ARBA" id="ARBA00022737"/>
    </source>
</evidence>
<feature type="domain" description="4Fe-4S ferredoxin-type" evidence="9">
    <location>
        <begin position="204"/>
        <end position="233"/>
    </location>
</feature>
<dbReference type="InterPro" id="IPR017896">
    <property type="entry name" value="4Fe4S_Fe-S-bd"/>
</dbReference>
<evidence type="ECO:0000313" key="11">
    <source>
        <dbReference type="EMBL" id="CAB1129406.1"/>
    </source>
</evidence>